<dbReference type="Gene3D" id="3.40.50.2300">
    <property type="match status" value="1"/>
</dbReference>
<evidence type="ECO:0000256" key="2">
    <source>
        <dbReference type="ARBA" id="ARBA00022490"/>
    </source>
</evidence>
<dbReference type="PANTHER" id="PTHR42713:SF3">
    <property type="entry name" value="TRANSCRIPTIONAL REGULATORY PROTEIN HPTR"/>
    <property type="match status" value="1"/>
</dbReference>
<feature type="modified residue" description="4-aspartylphosphate" evidence="8">
    <location>
        <position position="55"/>
    </location>
</feature>
<evidence type="ECO:0000313" key="11">
    <source>
        <dbReference type="EMBL" id="ANE46074.1"/>
    </source>
</evidence>
<keyword evidence="5" id="KW-0805">Transcription regulation</keyword>
<dbReference type="SMART" id="SM00448">
    <property type="entry name" value="REC"/>
    <property type="match status" value="1"/>
</dbReference>
<keyword evidence="6" id="KW-0238">DNA-binding</keyword>
<dbReference type="InterPro" id="IPR018062">
    <property type="entry name" value="HTH_AraC-typ_CS"/>
</dbReference>
<dbReference type="InterPro" id="IPR020449">
    <property type="entry name" value="Tscrpt_reg_AraC-type_HTH"/>
</dbReference>
<dbReference type="SMART" id="SM00342">
    <property type="entry name" value="HTH_ARAC"/>
    <property type="match status" value="1"/>
</dbReference>
<dbReference type="KEGG" id="pswu:SY83_07015"/>
<evidence type="ECO:0000256" key="7">
    <source>
        <dbReference type="ARBA" id="ARBA00023163"/>
    </source>
</evidence>
<protein>
    <recommendedName>
        <fullName evidence="13">AraC family transcriptional regulator</fullName>
    </recommendedName>
</protein>
<dbReference type="OrthoDB" id="1769137at2"/>
<dbReference type="InterPro" id="IPR051552">
    <property type="entry name" value="HptR"/>
</dbReference>
<keyword evidence="7" id="KW-0804">Transcription</keyword>
<dbReference type="GO" id="GO:0000160">
    <property type="term" value="P:phosphorelay signal transduction system"/>
    <property type="evidence" value="ECO:0007669"/>
    <property type="project" value="UniProtKB-KW"/>
</dbReference>
<dbReference type="PROSITE" id="PS01124">
    <property type="entry name" value="HTH_ARAC_FAMILY_2"/>
    <property type="match status" value="1"/>
</dbReference>
<evidence type="ECO:0000256" key="5">
    <source>
        <dbReference type="ARBA" id="ARBA00023015"/>
    </source>
</evidence>
<dbReference type="SUPFAM" id="SSF52172">
    <property type="entry name" value="CheY-like"/>
    <property type="match status" value="1"/>
</dbReference>
<evidence type="ECO:0000256" key="6">
    <source>
        <dbReference type="ARBA" id="ARBA00023125"/>
    </source>
</evidence>
<dbReference type="GO" id="GO:0003700">
    <property type="term" value="F:DNA-binding transcription factor activity"/>
    <property type="evidence" value="ECO:0007669"/>
    <property type="project" value="InterPro"/>
</dbReference>
<dbReference type="SUPFAM" id="SSF46689">
    <property type="entry name" value="Homeodomain-like"/>
    <property type="match status" value="2"/>
</dbReference>
<dbReference type="Proteomes" id="UP000076927">
    <property type="component" value="Chromosome"/>
</dbReference>
<dbReference type="InterPro" id="IPR009057">
    <property type="entry name" value="Homeodomain-like_sf"/>
</dbReference>
<gene>
    <name evidence="11" type="ORF">SY83_07015</name>
</gene>
<reference evidence="11 12" key="1">
    <citation type="submission" date="2015-01" db="EMBL/GenBank/DDBJ databases">
        <title>Paenibacillus swuensis/DY6/whole genome sequencing.</title>
        <authorList>
            <person name="Kim M.K."/>
            <person name="Srinivasan S."/>
            <person name="Lee J.-J."/>
        </authorList>
    </citation>
    <scope>NUCLEOTIDE SEQUENCE [LARGE SCALE GENOMIC DNA]</scope>
    <source>
        <strain evidence="11 12">DY6</strain>
    </source>
</reference>
<dbReference type="Pfam" id="PF00072">
    <property type="entry name" value="Response_reg"/>
    <property type="match status" value="1"/>
</dbReference>
<dbReference type="PRINTS" id="PR00032">
    <property type="entry name" value="HTHARAC"/>
</dbReference>
<dbReference type="EMBL" id="CP011388">
    <property type="protein sequence ID" value="ANE46074.1"/>
    <property type="molecule type" value="Genomic_DNA"/>
</dbReference>
<dbReference type="PATRIC" id="fig|1178515.4.peg.1397"/>
<dbReference type="PROSITE" id="PS50110">
    <property type="entry name" value="RESPONSE_REGULATORY"/>
    <property type="match status" value="1"/>
</dbReference>
<evidence type="ECO:0000313" key="12">
    <source>
        <dbReference type="Proteomes" id="UP000076927"/>
    </source>
</evidence>
<dbReference type="InterPro" id="IPR018060">
    <property type="entry name" value="HTH_AraC"/>
</dbReference>
<feature type="domain" description="Response regulatory" evidence="10">
    <location>
        <begin position="3"/>
        <end position="120"/>
    </location>
</feature>
<dbReference type="AlphaFoldDB" id="A0A172TGQ0"/>
<keyword evidence="2" id="KW-0963">Cytoplasm</keyword>
<evidence type="ECO:0000259" key="10">
    <source>
        <dbReference type="PROSITE" id="PS50110"/>
    </source>
</evidence>
<keyword evidence="3 8" id="KW-0597">Phosphoprotein</keyword>
<name>A0A172TGQ0_9BACL</name>
<organism evidence="11 12">
    <name type="scientific">Paenibacillus swuensis</name>
    <dbReference type="NCBI Taxonomy" id="1178515"/>
    <lineage>
        <taxon>Bacteria</taxon>
        <taxon>Bacillati</taxon>
        <taxon>Bacillota</taxon>
        <taxon>Bacilli</taxon>
        <taxon>Bacillales</taxon>
        <taxon>Paenibacillaceae</taxon>
        <taxon>Paenibacillus</taxon>
    </lineage>
</organism>
<dbReference type="GO" id="GO:0005737">
    <property type="term" value="C:cytoplasm"/>
    <property type="evidence" value="ECO:0007669"/>
    <property type="project" value="UniProtKB-SubCell"/>
</dbReference>
<comment type="subcellular location">
    <subcellularLocation>
        <location evidence="1">Cytoplasm</location>
    </subcellularLocation>
</comment>
<proteinExistence type="predicted"/>
<evidence type="ECO:0000256" key="3">
    <source>
        <dbReference type="ARBA" id="ARBA00022553"/>
    </source>
</evidence>
<evidence type="ECO:0000259" key="9">
    <source>
        <dbReference type="PROSITE" id="PS01124"/>
    </source>
</evidence>
<evidence type="ECO:0000256" key="8">
    <source>
        <dbReference type="PROSITE-ProRule" id="PRU00169"/>
    </source>
</evidence>
<keyword evidence="4" id="KW-0902">Two-component regulatory system</keyword>
<keyword evidence="12" id="KW-1185">Reference proteome</keyword>
<evidence type="ECO:0000256" key="1">
    <source>
        <dbReference type="ARBA" id="ARBA00004496"/>
    </source>
</evidence>
<dbReference type="PANTHER" id="PTHR42713">
    <property type="entry name" value="HISTIDINE KINASE-RELATED"/>
    <property type="match status" value="1"/>
</dbReference>
<evidence type="ECO:0000256" key="4">
    <source>
        <dbReference type="ARBA" id="ARBA00023012"/>
    </source>
</evidence>
<dbReference type="GO" id="GO:0043565">
    <property type="term" value="F:sequence-specific DNA binding"/>
    <property type="evidence" value="ECO:0007669"/>
    <property type="project" value="InterPro"/>
</dbReference>
<dbReference type="CDD" id="cd17536">
    <property type="entry name" value="REC_YesN-like"/>
    <property type="match status" value="1"/>
</dbReference>
<dbReference type="RefSeq" id="WP_068605471.1">
    <property type="nucleotide sequence ID" value="NZ_CP011388.1"/>
</dbReference>
<dbReference type="STRING" id="1178515.SY83_07015"/>
<dbReference type="InterPro" id="IPR001789">
    <property type="entry name" value="Sig_transdc_resp-reg_receiver"/>
</dbReference>
<sequence>MIRVLVVDDAPVIRESLSVSVEECTDTIIVAGLEENGQAALNWLEECYADICITDIRMPIMDGLQLIEQINAKYPWMKCMVVSSYNDFQYAKQSIQLNALDYILKPVDEDLLNEALLKAQMSITRDRDRVAADLILRKLPHHHGMMNSWLEQIRTLNAATLPLLIVDTLDMLENWVNGNYYLLNALSNLWLRTIIEELTTEQFILELDEGKDLGLGEAKLPVLRLRSYFRLCAVRRLEEGGNRIMDTMRGARDQPTIKAISQIKRYIGEHFCEQINLQDLADEAAMNKSYMCTLFKQETKMTIWSYIVAERMKKARDLLLQTKDRVYEIANAVGYEDVAYFSQLFKKHYGMTPNDYKRRMDS</sequence>
<dbReference type="InterPro" id="IPR011006">
    <property type="entry name" value="CheY-like_superfamily"/>
</dbReference>
<dbReference type="Gene3D" id="1.10.10.60">
    <property type="entry name" value="Homeodomain-like"/>
    <property type="match status" value="2"/>
</dbReference>
<accession>A0A172TGQ0</accession>
<evidence type="ECO:0008006" key="13">
    <source>
        <dbReference type="Google" id="ProtNLM"/>
    </source>
</evidence>
<dbReference type="PROSITE" id="PS00041">
    <property type="entry name" value="HTH_ARAC_FAMILY_1"/>
    <property type="match status" value="1"/>
</dbReference>
<dbReference type="Pfam" id="PF12833">
    <property type="entry name" value="HTH_18"/>
    <property type="match status" value="1"/>
</dbReference>
<feature type="domain" description="HTH araC/xylS-type" evidence="9">
    <location>
        <begin position="261"/>
        <end position="359"/>
    </location>
</feature>